<dbReference type="Gene3D" id="2.60.40.10">
    <property type="entry name" value="Immunoglobulins"/>
    <property type="match status" value="1"/>
</dbReference>
<dbReference type="InterPro" id="IPR018060">
    <property type="entry name" value="HTH_AraC"/>
</dbReference>
<reference evidence="13" key="1">
    <citation type="journal article" date="2019" name="Int. J. Syst. Evol. Microbiol.">
        <title>The Global Catalogue of Microorganisms (GCM) 10K type strain sequencing project: providing services to taxonomists for standard genome sequencing and annotation.</title>
        <authorList>
            <consortium name="The Broad Institute Genomics Platform"/>
            <consortium name="The Broad Institute Genome Sequencing Center for Infectious Disease"/>
            <person name="Wu L."/>
            <person name="Ma J."/>
        </authorList>
    </citation>
    <scope>NUCLEOTIDE SEQUENCE [LARGE SCALE GENOMIC DNA]</scope>
    <source>
        <strain evidence="13">KCTC 42398</strain>
    </source>
</reference>
<dbReference type="SUPFAM" id="SSF63829">
    <property type="entry name" value="Calcium-dependent phosphotriesterase"/>
    <property type="match status" value="1"/>
</dbReference>
<keyword evidence="8" id="KW-0472">Membrane</keyword>
<dbReference type="SUPFAM" id="SSF50998">
    <property type="entry name" value="Quinoprotein alcohol dehydrogenase-like"/>
    <property type="match status" value="1"/>
</dbReference>
<dbReference type="Pfam" id="PF07495">
    <property type="entry name" value="Y_Y_Y"/>
    <property type="match status" value="1"/>
</dbReference>
<gene>
    <name evidence="12" type="ORF">ACFSR8_00600</name>
</gene>
<sequence length="1349" mass="152693">MLRFLFLIVYLGFGFWCAGQPGKYAFSHLTTADGLSQSSVIAIHQDRLGQIWIGTRDGLNKYDGTEFTIYRNEEGNPKSISNNDVLAIHEDGQGNLWIGTYNGLNKYNPKTDSFTQYFHQESPDALANNTIWKITELSDGNIYLGTSGGLSVYNPVSKKFKNYLTEGLTPAVRRVMSILEMSSGKILLGTGAGVFEAKLSPDFSVKQIEGSDVYSIQDLIELKDGTVLLATQEHALIKFNPNSYRFVPFIEKETKKSQIQNIRQLLLDDSGLLWVGSYQGLILVEPNESVRLLKADIDDVRSLSKNSIKALFKDQKGSIWIGTYYGGINIWDPSNSNFQNITQNQFGKGLSYSVVSSIESDGKNVFLGTEGGGLNVWNTEKNSFSYLTVDNSVLSDNNIKTLNSLNNDELWIGTFKNGLQVYNTREKQFKESALPSDLKQVLNNVGVYDVKQDSQQNIWIGTFGKGVFKLSKKTGKYQHFKHSDSKTNTLSNDLIRSICIDKDNNTWIGTQKGLNKISTLGTITHYLYDEKLQYGEDVVALLQDSSNTIWVGTKSKGLLKVEGDSIKPVSLRINDVRVSAVRSILAGGSSLLWMGTNQGIVSYDSNTKAVKLYNQSDGVIGNEFNDNASLRLDKSTFFFGGPNGATVISTDRLHENGYSPQVILTNFEIRDADKAKVNSKILEYTLPFTDDVQLDYDQGNFSISFSIPNFINSSNNTYKYRLEGLEQEWNITQTNTANYTIQKPGEYVFEVQGANNDGVWNKDITQLNIRVAPAPWRTWWAFVIYGILILIALYFLYNIQKTKAKLKHDLHLEHVEAERTKEINKSKLEFFTNISHEFRTPLSLILGPLKQIIENYQGNSKMYKKLLVVENNAGHLLKLINRLMDFRKYENNLYKLNAAEGNIVKFLREIFLSFGEYAKNGHYNFEFVCAEKEILVYYDRHKLERVFYNLISNAFRYTPKGGTIVVRIEALEDAIRINIEDSGVGVAKEFQDKIFERFFEASNQNKQDNDYTKGTGIGLAIAKSIIQLHKGIIKVEDNPNGQGSIFSVILPLGSAHLEASEIIEDFKFSEDISQYVSQLEVLNATTRDEINVKDSNKKETILVVEDNTELRRFIRDVLKETYNVIEAENGKKAFNRAKKEAVDLIVSDVIMPEMTGTELCSKIKGDLKTSHIPIILLTSRTSLVYKLDGLERGADDYISKPFDISEFKLRVHNLLKARAKLREKFTTNDVLKPNDVIISSHDENLFKKALHIVNENIGNEDFDVGLFCSELGVSRTMLFIKIKAWSNFTPNEFILHFRMKRAAQLMEQGKLNISQISYQVGYKDPKYFSKSFQKKFGISPSKYSDKFNK</sequence>
<dbReference type="PANTHER" id="PTHR43547">
    <property type="entry name" value="TWO-COMPONENT HISTIDINE KINASE"/>
    <property type="match status" value="1"/>
</dbReference>
<keyword evidence="8" id="KW-1133">Transmembrane helix</keyword>
<proteinExistence type="predicted"/>
<keyword evidence="3 7" id="KW-0597">Phosphoprotein</keyword>
<dbReference type="InterPro" id="IPR009057">
    <property type="entry name" value="Homeodomain-like_sf"/>
</dbReference>
<comment type="catalytic activity">
    <reaction evidence="1">
        <text>ATP + protein L-histidine = ADP + protein N-phospho-L-histidine.</text>
        <dbReference type="EC" id="2.7.13.3"/>
    </reaction>
</comment>
<dbReference type="InterPro" id="IPR015943">
    <property type="entry name" value="WD40/YVTN_repeat-like_dom_sf"/>
</dbReference>
<dbReference type="SUPFAM" id="SSF55874">
    <property type="entry name" value="ATPase domain of HSP90 chaperone/DNA topoisomerase II/histidine kinase"/>
    <property type="match status" value="1"/>
</dbReference>
<dbReference type="InterPro" id="IPR003594">
    <property type="entry name" value="HATPase_dom"/>
</dbReference>
<dbReference type="PANTHER" id="PTHR43547:SF2">
    <property type="entry name" value="HYBRID SIGNAL TRANSDUCTION HISTIDINE KINASE C"/>
    <property type="match status" value="1"/>
</dbReference>
<dbReference type="Pfam" id="PF00072">
    <property type="entry name" value="Response_reg"/>
    <property type="match status" value="1"/>
</dbReference>
<dbReference type="InterPro" id="IPR003661">
    <property type="entry name" value="HisK_dim/P_dom"/>
</dbReference>
<dbReference type="Gene3D" id="3.30.565.10">
    <property type="entry name" value="Histidine kinase-like ATPase, C-terminal domain"/>
    <property type="match status" value="1"/>
</dbReference>
<feature type="domain" description="Histidine kinase" evidence="10">
    <location>
        <begin position="833"/>
        <end position="1054"/>
    </location>
</feature>
<dbReference type="InterPro" id="IPR011123">
    <property type="entry name" value="Y_Y_Y"/>
</dbReference>
<evidence type="ECO:0000256" key="4">
    <source>
        <dbReference type="ARBA" id="ARBA00023015"/>
    </source>
</evidence>
<dbReference type="InterPro" id="IPR001789">
    <property type="entry name" value="Sig_transdc_resp-reg_receiver"/>
</dbReference>
<dbReference type="Pfam" id="PF00512">
    <property type="entry name" value="HisKA"/>
    <property type="match status" value="1"/>
</dbReference>
<evidence type="ECO:0000256" key="7">
    <source>
        <dbReference type="PROSITE-ProRule" id="PRU00169"/>
    </source>
</evidence>
<dbReference type="Pfam" id="PF12833">
    <property type="entry name" value="HTH_18"/>
    <property type="match status" value="1"/>
</dbReference>
<dbReference type="Gene3D" id="2.130.10.10">
    <property type="entry name" value="YVTN repeat-like/Quinoprotein amine dehydrogenase"/>
    <property type="match status" value="2"/>
</dbReference>
<feature type="modified residue" description="4-aspartylphosphate" evidence="7">
    <location>
        <position position="1148"/>
    </location>
</feature>
<dbReference type="PROSITE" id="PS01124">
    <property type="entry name" value="HTH_ARAC_FAMILY_2"/>
    <property type="match status" value="1"/>
</dbReference>
<evidence type="ECO:0000256" key="1">
    <source>
        <dbReference type="ARBA" id="ARBA00000085"/>
    </source>
</evidence>
<dbReference type="InterPro" id="IPR004358">
    <property type="entry name" value="Sig_transdc_His_kin-like_C"/>
</dbReference>
<dbReference type="SMART" id="SM00342">
    <property type="entry name" value="HTH_ARAC"/>
    <property type="match status" value="1"/>
</dbReference>
<dbReference type="InterPro" id="IPR036097">
    <property type="entry name" value="HisK_dim/P_sf"/>
</dbReference>
<dbReference type="SMART" id="SM00387">
    <property type="entry name" value="HATPase_c"/>
    <property type="match status" value="1"/>
</dbReference>
<dbReference type="InterPro" id="IPR005467">
    <property type="entry name" value="His_kinase_dom"/>
</dbReference>
<evidence type="ECO:0000259" key="10">
    <source>
        <dbReference type="PROSITE" id="PS50109"/>
    </source>
</evidence>
<feature type="domain" description="Response regulatory" evidence="11">
    <location>
        <begin position="1100"/>
        <end position="1215"/>
    </location>
</feature>
<dbReference type="PROSITE" id="PS00041">
    <property type="entry name" value="HTH_ARAC_FAMILY_1"/>
    <property type="match status" value="1"/>
</dbReference>
<dbReference type="SUPFAM" id="SSF52172">
    <property type="entry name" value="CheY-like"/>
    <property type="match status" value="1"/>
</dbReference>
<keyword evidence="13" id="KW-1185">Reference proteome</keyword>
<dbReference type="PRINTS" id="PR00344">
    <property type="entry name" value="BCTRLSENSOR"/>
</dbReference>
<comment type="caution">
    <text evidence="12">The sequence shown here is derived from an EMBL/GenBank/DDBJ whole genome shotgun (WGS) entry which is preliminary data.</text>
</comment>
<dbReference type="InterPro" id="IPR011047">
    <property type="entry name" value="Quinoprotein_ADH-like_sf"/>
</dbReference>
<dbReference type="Pfam" id="PF07494">
    <property type="entry name" value="Reg_prop"/>
    <property type="match status" value="5"/>
</dbReference>
<evidence type="ECO:0000259" key="11">
    <source>
        <dbReference type="PROSITE" id="PS50110"/>
    </source>
</evidence>
<dbReference type="InterPro" id="IPR036890">
    <property type="entry name" value="HATPase_C_sf"/>
</dbReference>
<evidence type="ECO:0000256" key="5">
    <source>
        <dbReference type="ARBA" id="ARBA00023125"/>
    </source>
</evidence>
<dbReference type="SMART" id="SM00388">
    <property type="entry name" value="HisKA"/>
    <property type="match status" value="1"/>
</dbReference>
<evidence type="ECO:0000256" key="3">
    <source>
        <dbReference type="ARBA" id="ARBA00022553"/>
    </source>
</evidence>
<keyword evidence="4" id="KW-0805">Transcription regulation</keyword>
<evidence type="ECO:0000259" key="9">
    <source>
        <dbReference type="PROSITE" id="PS01124"/>
    </source>
</evidence>
<feature type="transmembrane region" description="Helical" evidence="8">
    <location>
        <begin position="779"/>
        <end position="797"/>
    </location>
</feature>
<dbReference type="CDD" id="cd00082">
    <property type="entry name" value="HisKA"/>
    <property type="match status" value="1"/>
</dbReference>
<accession>A0ABW5T6I0</accession>
<dbReference type="SMART" id="SM00448">
    <property type="entry name" value="REC"/>
    <property type="match status" value="1"/>
</dbReference>
<dbReference type="InterPro" id="IPR013783">
    <property type="entry name" value="Ig-like_fold"/>
</dbReference>
<evidence type="ECO:0000256" key="2">
    <source>
        <dbReference type="ARBA" id="ARBA00012438"/>
    </source>
</evidence>
<dbReference type="EC" id="2.7.13.3" evidence="2"/>
<protein>
    <recommendedName>
        <fullName evidence="2">histidine kinase</fullName>
        <ecNumber evidence="2">2.7.13.3</ecNumber>
    </recommendedName>
</protein>
<dbReference type="Gene3D" id="1.10.287.130">
    <property type="match status" value="1"/>
</dbReference>
<evidence type="ECO:0000256" key="8">
    <source>
        <dbReference type="SAM" id="Phobius"/>
    </source>
</evidence>
<evidence type="ECO:0000256" key="6">
    <source>
        <dbReference type="ARBA" id="ARBA00023163"/>
    </source>
</evidence>
<dbReference type="PROSITE" id="PS50110">
    <property type="entry name" value="RESPONSE_REGULATORY"/>
    <property type="match status" value="1"/>
</dbReference>
<evidence type="ECO:0000313" key="13">
    <source>
        <dbReference type="Proteomes" id="UP001597476"/>
    </source>
</evidence>
<dbReference type="Pfam" id="PF02518">
    <property type="entry name" value="HATPase_c"/>
    <property type="match status" value="1"/>
</dbReference>
<organism evidence="12 13">
    <name type="scientific">Hyunsoonleella rubra</name>
    <dbReference type="NCBI Taxonomy" id="1737062"/>
    <lineage>
        <taxon>Bacteria</taxon>
        <taxon>Pseudomonadati</taxon>
        <taxon>Bacteroidota</taxon>
        <taxon>Flavobacteriia</taxon>
        <taxon>Flavobacteriales</taxon>
        <taxon>Flavobacteriaceae</taxon>
    </lineage>
</organism>
<dbReference type="RefSeq" id="WP_380287984.1">
    <property type="nucleotide sequence ID" value="NZ_JBHULY010000003.1"/>
</dbReference>
<dbReference type="CDD" id="cd17574">
    <property type="entry name" value="REC_OmpR"/>
    <property type="match status" value="1"/>
</dbReference>
<keyword evidence="6" id="KW-0804">Transcription</keyword>
<keyword evidence="5" id="KW-0238">DNA-binding</keyword>
<name>A0ABW5T6I0_9FLAO</name>
<dbReference type="SUPFAM" id="SSF46689">
    <property type="entry name" value="Homeodomain-like"/>
    <property type="match status" value="1"/>
</dbReference>
<dbReference type="Gene3D" id="1.10.10.60">
    <property type="entry name" value="Homeodomain-like"/>
    <property type="match status" value="1"/>
</dbReference>
<dbReference type="InterPro" id="IPR011006">
    <property type="entry name" value="CheY-like_superfamily"/>
</dbReference>
<dbReference type="EMBL" id="JBHULY010000003">
    <property type="protein sequence ID" value="MFD2724697.1"/>
    <property type="molecule type" value="Genomic_DNA"/>
</dbReference>
<keyword evidence="8" id="KW-0812">Transmembrane</keyword>
<dbReference type="PROSITE" id="PS50109">
    <property type="entry name" value="HIS_KIN"/>
    <property type="match status" value="1"/>
</dbReference>
<dbReference type="InterPro" id="IPR018062">
    <property type="entry name" value="HTH_AraC-typ_CS"/>
</dbReference>
<dbReference type="SUPFAM" id="SSF47384">
    <property type="entry name" value="Homodimeric domain of signal transducing histidine kinase"/>
    <property type="match status" value="1"/>
</dbReference>
<dbReference type="Proteomes" id="UP001597476">
    <property type="component" value="Unassembled WGS sequence"/>
</dbReference>
<feature type="domain" description="HTH araC/xylS-type" evidence="9">
    <location>
        <begin position="1247"/>
        <end position="1346"/>
    </location>
</feature>
<dbReference type="InterPro" id="IPR011110">
    <property type="entry name" value="Reg_prop"/>
</dbReference>
<dbReference type="Gene3D" id="3.40.50.2300">
    <property type="match status" value="1"/>
</dbReference>
<evidence type="ECO:0000313" key="12">
    <source>
        <dbReference type="EMBL" id="MFD2724697.1"/>
    </source>
</evidence>